<dbReference type="PROSITE" id="PS50835">
    <property type="entry name" value="IG_LIKE"/>
    <property type="match status" value="2"/>
</dbReference>
<evidence type="ECO:0000256" key="9">
    <source>
        <dbReference type="ARBA" id="ARBA00023180"/>
    </source>
</evidence>
<dbReference type="InterPro" id="IPR050605">
    <property type="entry name" value="Olfactomedin-like_domain"/>
</dbReference>
<keyword evidence="3" id="KW-1003">Cell membrane</keyword>
<feature type="region of interest" description="Disordered" evidence="12">
    <location>
        <begin position="79"/>
        <end position="168"/>
    </location>
</feature>
<feature type="non-terminal residue" evidence="15">
    <location>
        <position position="1"/>
    </location>
</feature>
<keyword evidence="5" id="KW-0732">Signal</keyword>
<dbReference type="GO" id="GO:0007165">
    <property type="term" value="P:signal transduction"/>
    <property type="evidence" value="ECO:0007669"/>
    <property type="project" value="TreeGrafter"/>
</dbReference>
<comment type="caution">
    <text evidence="11">Lacks conserved residue(s) required for the propagation of feature annotation.</text>
</comment>
<evidence type="ECO:0000259" key="13">
    <source>
        <dbReference type="PROSITE" id="PS50835"/>
    </source>
</evidence>
<keyword evidence="7" id="KW-0472">Membrane</keyword>
<keyword evidence="10" id="KW-0393">Immunoglobulin domain</keyword>
<organism evidence="15">
    <name type="scientific">Triatoma infestans</name>
    <name type="common">Assassin bug</name>
    <dbReference type="NCBI Taxonomy" id="30076"/>
    <lineage>
        <taxon>Eukaryota</taxon>
        <taxon>Metazoa</taxon>
        <taxon>Ecdysozoa</taxon>
        <taxon>Arthropoda</taxon>
        <taxon>Hexapoda</taxon>
        <taxon>Insecta</taxon>
        <taxon>Pterygota</taxon>
        <taxon>Neoptera</taxon>
        <taxon>Paraneoptera</taxon>
        <taxon>Hemiptera</taxon>
        <taxon>Heteroptera</taxon>
        <taxon>Panheteroptera</taxon>
        <taxon>Cimicomorpha</taxon>
        <taxon>Reduviidae</taxon>
        <taxon>Triatominae</taxon>
        <taxon>Triatoma</taxon>
    </lineage>
</organism>
<name>A0A023F304_TRIIF</name>
<evidence type="ECO:0000259" key="14">
    <source>
        <dbReference type="PROSITE" id="PS51132"/>
    </source>
</evidence>
<dbReference type="AlphaFoldDB" id="A0A023F304"/>
<evidence type="ECO:0000256" key="6">
    <source>
        <dbReference type="ARBA" id="ARBA00022737"/>
    </source>
</evidence>
<evidence type="ECO:0000313" key="15">
    <source>
        <dbReference type="EMBL" id="JAC15424.1"/>
    </source>
</evidence>
<dbReference type="GO" id="GO:0005886">
    <property type="term" value="C:plasma membrane"/>
    <property type="evidence" value="ECO:0007669"/>
    <property type="project" value="UniProtKB-SubCell"/>
</dbReference>
<dbReference type="Gene3D" id="2.60.40.10">
    <property type="entry name" value="Immunoglobulins"/>
    <property type="match status" value="2"/>
</dbReference>
<dbReference type="InterPro" id="IPR036179">
    <property type="entry name" value="Ig-like_dom_sf"/>
</dbReference>
<evidence type="ECO:0000256" key="5">
    <source>
        <dbReference type="ARBA" id="ARBA00022729"/>
    </source>
</evidence>
<dbReference type="SMART" id="SM00409">
    <property type="entry name" value="IG"/>
    <property type="match status" value="2"/>
</dbReference>
<feature type="domain" description="Olfactomedin-like" evidence="14">
    <location>
        <begin position="524"/>
        <end position="774"/>
    </location>
</feature>
<keyword evidence="6" id="KW-0677">Repeat</keyword>
<evidence type="ECO:0000256" key="1">
    <source>
        <dbReference type="ARBA" id="ARBA00004236"/>
    </source>
</evidence>
<dbReference type="PANTHER" id="PTHR23192:SF85">
    <property type="entry name" value="GLIOMEDIN"/>
    <property type="match status" value="1"/>
</dbReference>
<dbReference type="SMART" id="SM00284">
    <property type="entry name" value="OLF"/>
    <property type="match status" value="1"/>
</dbReference>
<evidence type="ECO:0000256" key="11">
    <source>
        <dbReference type="PROSITE-ProRule" id="PRU00446"/>
    </source>
</evidence>
<comment type="subcellular location">
    <subcellularLocation>
        <location evidence="1">Cell membrane</location>
    </subcellularLocation>
    <subcellularLocation>
        <location evidence="2">Secreted</location>
    </subcellularLocation>
</comment>
<feature type="compositionally biased region" description="Basic and acidic residues" evidence="12">
    <location>
        <begin position="90"/>
        <end position="105"/>
    </location>
</feature>
<dbReference type="InterPro" id="IPR008160">
    <property type="entry name" value="Collagen"/>
</dbReference>
<evidence type="ECO:0000256" key="8">
    <source>
        <dbReference type="ARBA" id="ARBA00023157"/>
    </source>
</evidence>
<evidence type="ECO:0000256" key="4">
    <source>
        <dbReference type="ARBA" id="ARBA00022525"/>
    </source>
</evidence>
<dbReference type="GO" id="GO:0005615">
    <property type="term" value="C:extracellular space"/>
    <property type="evidence" value="ECO:0007669"/>
    <property type="project" value="TreeGrafter"/>
</dbReference>
<protein>
    <submittedName>
        <fullName evidence="15">Putative olfactomedin</fullName>
    </submittedName>
</protein>
<dbReference type="InterPro" id="IPR003598">
    <property type="entry name" value="Ig_sub2"/>
</dbReference>
<evidence type="ECO:0000256" key="12">
    <source>
        <dbReference type="SAM" id="MobiDB-lite"/>
    </source>
</evidence>
<feature type="domain" description="Ig-like" evidence="13">
    <location>
        <begin position="244"/>
        <end position="333"/>
    </location>
</feature>
<dbReference type="SUPFAM" id="SSF48726">
    <property type="entry name" value="Immunoglobulin"/>
    <property type="match status" value="2"/>
</dbReference>
<dbReference type="InterPro" id="IPR007110">
    <property type="entry name" value="Ig-like_dom"/>
</dbReference>
<keyword evidence="9" id="KW-0325">Glycoprotein</keyword>
<dbReference type="PANTHER" id="PTHR23192">
    <property type="entry name" value="OLFACTOMEDIN-RELATED"/>
    <property type="match status" value="1"/>
</dbReference>
<feature type="domain" description="Ig-like" evidence="13">
    <location>
        <begin position="341"/>
        <end position="439"/>
    </location>
</feature>
<dbReference type="EMBL" id="GBBI01003288">
    <property type="protein sequence ID" value="JAC15424.1"/>
    <property type="molecule type" value="mRNA"/>
</dbReference>
<dbReference type="FunFam" id="2.60.40.10:FF:000328">
    <property type="entry name" value="CLUMA_CG000981, isoform A"/>
    <property type="match status" value="1"/>
</dbReference>
<keyword evidence="8" id="KW-1015">Disulfide bond</keyword>
<dbReference type="SMART" id="SM00408">
    <property type="entry name" value="IGc2"/>
    <property type="match status" value="2"/>
</dbReference>
<evidence type="ECO:0000256" key="7">
    <source>
        <dbReference type="ARBA" id="ARBA00023136"/>
    </source>
</evidence>
<dbReference type="InterPro" id="IPR013783">
    <property type="entry name" value="Ig-like_fold"/>
</dbReference>
<accession>A0A023F304</accession>
<dbReference type="InterPro" id="IPR003599">
    <property type="entry name" value="Ig_sub"/>
</dbReference>
<evidence type="ECO:0000256" key="3">
    <source>
        <dbReference type="ARBA" id="ARBA00022475"/>
    </source>
</evidence>
<proteinExistence type="evidence at transcript level"/>
<evidence type="ECO:0000256" key="10">
    <source>
        <dbReference type="ARBA" id="ARBA00023319"/>
    </source>
</evidence>
<keyword evidence="4" id="KW-0964">Secreted</keyword>
<dbReference type="InterPro" id="IPR003112">
    <property type="entry name" value="Olfac-like_dom"/>
</dbReference>
<dbReference type="Pfam" id="PF01391">
    <property type="entry name" value="Collagen"/>
    <property type="match status" value="2"/>
</dbReference>
<dbReference type="PROSITE" id="PS51132">
    <property type="entry name" value="OLF"/>
    <property type="match status" value="1"/>
</dbReference>
<dbReference type="Pfam" id="PF13927">
    <property type="entry name" value="Ig_3"/>
    <property type="match status" value="2"/>
</dbReference>
<evidence type="ECO:0000256" key="2">
    <source>
        <dbReference type="ARBA" id="ARBA00004613"/>
    </source>
</evidence>
<reference evidence="15" key="1">
    <citation type="journal article" date="2014" name="PLoS Negl. Trop. Dis.">
        <title>An updated insight into the Sialotranscriptome of Triatoma infestans: developmental stage and geographic variations.</title>
        <authorList>
            <person name="Schwarz A."/>
            <person name="Medrano-Mercado N."/>
            <person name="Schaub G.A."/>
            <person name="Struchiner C.J."/>
            <person name="Bargues M.D."/>
            <person name="Levy M.Z."/>
            <person name="Ribeiro J.M."/>
        </authorList>
    </citation>
    <scope>NUCLEOTIDE SEQUENCE</scope>
    <source>
        <strain evidence="15">Chile</strain>
        <tissue evidence="15">Salivary glands</tissue>
    </source>
</reference>
<dbReference type="Pfam" id="PF02191">
    <property type="entry name" value="OLF"/>
    <property type="match status" value="1"/>
</dbReference>
<sequence>RTKRDILQLDNRVLNSEPAGVEFFNPNMRTELEEKRDNGSKTEDEHNPWVWLTAYSRIPMVAIQGFCAATKDYCPPGLQGPAGPTGATGKKGDTGQKGERGERGPTGEPGMRGGPGPQGPVGPKGPRGESGRPGLPGLDGRDGVPGEPGLDGIPGRNGLDGIPGHYGAPGMDGIPGIPGINGTDGIPGKMGPAGPPGPMGPKGIPGPRGRPGRPGTNGIPGTPGIQAWHVSLNASRSSELLIPPAIVGSESIFASGPVVVREGENVRLTCAATGNPRPTVQWRKMDRSTIGLGKWQEYSIIGHSLNITRVNREHMGTYMCIAGNGIPPTANQSFVLEVHFPPLIRIQNQHVGVENQSIARLSCEVEAYPEALKYWERADGRLIEASDKYHIANIDKGKYKTVMQLNISSITKTDFGMYHCLSKNEVGTTKGIFNVYELTPGLPGPSVREGQDTVAVYGQPPPEKVDIDDLCPPPTPCNECPHVKEMRCKQGIYTLYDLLGKRDLEVNTLDDNSTYPGLPNRTLDCQVYAVGKPVFHKATEELYGSWMRDPLPKNDQEKFWVTKESENIYLYEYANKTAFRADVHTKQYRLEFPFSGNAHIVYNGSFFYNHNQKPQIVKYDLVSEVSQVLTIPHALANESNFLYTTAHNYMDFSVDDNGLWVIYGLPGSNNTAIVKVDAYTMEIQFAWNISLKHQKAGEMFIVCGVLYVVDSTTDRRTSIRFALDLYKNLLLEDVSIEFTNPFRKTTMIGYNHRNKELYSWDKGNQLTYPIRYHEIGYNITKEEKGDPEANALNQSGYDIYD</sequence>